<evidence type="ECO:0000256" key="1">
    <source>
        <dbReference type="SAM" id="MobiDB-lite"/>
    </source>
</evidence>
<evidence type="ECO:0000313" key="2">
    <source>
        <dbReference type="EMBL" id="GGO42241.1"/>
    </source>
</evidence>
<name>A0ABQ2LRD8_9ACTN</name>
<evidence type="ECO:0000313" key="3">
    <source>
        <dbReference type="Proteomes" id="UP000631535"/>
    </source>
</evidence>
<comment type="caution">
    <text evidence="2">The sequence shown here is derived from an EMBL/GenBank/DDBJ whole genome shotgun (WGS) entry which is preliminary data.</text>
</comment>
<keyword evidence="3" id="KW-1185">Reference proteome</keyword>
<gene>
    <name evidence="2" type="ORF">GCM10012287_02650</name>
</gene>
<feature type="compositionally biased region" description="Low complexity" evidence="1">
    <location>
        <begin position="49"/>
        <end position="60"/>
    </location>
</feature>
<feature type="region of interest" description="Disordered" evidence="1">
    <location>
        <begin position="1"/>
        <end position="106"/>
    </location>
</feature>
<proteinExistence type="predicted"/>
<reference evidence="3" key="1">
    <citation type="journal article" date="2019" name="Int. J. Syst. Evol. Microbiol.">
        <title>The Global Catalogue of Microorganisms (GCM) 10K type strain sequencing project: providing services to taxonomists for standard genome sequencing and annotation.</title>
        <authorList>
            <consortium name="The Broad Institute Genomics Platform"/>
            <consortium name="The Broad Institute Genome Sequencing Center for Infectious Disease"/>
            <person name="Wu L."/>
            <person name="Ma J."/>
        </authorList>
    </citation>
    <scope>NUCLEOTIDE SEQUENCE [LARGE SCALE GENOMIC DNA]</scope>
    <source>
        <strain evidence="3">CGMCC 4.7178</strain>
    </source>
</reference>
<dbReference type="EMBL" id="BMMP01000001">
    <property type="protein sequence ID" value="GGO42241.1"/>
    <property type="molecule type" value="Genomic_DNA"/>
</dbReference>
<protein>
    <submittedName>
        <fullName evidence="2">Uncharacterized protein</fullName>
    </submittedName>
</protein>
<dbReference type="Proteomes" id="UP000631535">
    <property type="component" value="Unassembled WGS sequence"/>
</dbReference>
<organism evidence="2 3">
    <name type="scientific">Streptomyces daqingensis</name>
    <dbReference type="NCBI Taxonomy" id="1472640"/>
    <lineage>
        <taxon>Bacteria</taxon>
        <taxon>Bacillati</taxon>
        <taxon>Actinomycetota</taxon>
        <taxon>Actinomycetes</taxon>
        <taxon>Kitasatosporales</taxon>
        <taxon>Streptomycetaceae</taxon>
        <taxon>Streptomyces</taxon>
    </lineage>
</organism>
<accession>A0ABQ2LRD8</accession>
<feature type="compositionally biased region" description="Low complexity" evidence="1">
    <location>
        <begin position="18"/>
        <end position="41"/>
    </location>
</feature>
<sequence length="106" mass="11155">MSKRDIRCGSGGLATGSGRVVARPEAARPGPRATASPGPVRARVRPRRGLPVTPVVRVSVPPAPPPGRFRPRSAMMDKGSAAGRRPLGLPTRPDVPTQVRESVCDF</sequence>